<dbReference type="EMBL" id="GDJX01016952">
    <property type="protein sequence ID" value="JAT50984.1"/>
    <property type="molecule type" value="Transcribed_RNA"/>
</dbReference>
<dbReference type="PANTHER" id="PTHR13542">
    <property type="entry name" value="LSM12 HOMOLOG"/>
    <property type="match status" value="1"/>
</dbReference>
<evidence type="ECO:0000256" key="1">
    <source>
        <dbReference type="SAM" id="MobiDB-lite"/>
    </source>
</evidence>
<protein>
    <submittedName>
        <fullName evidence="4">Protein LSM12</fullName>
    </submittedName>
</protein>
<feature type="non-terminal residue" evidence="4">
    <location>
        <position position="1"/>
    </location>
</feature>
<dbReference type="InterPro" id="IPR019181">
    <property type="entry name" value="LSM12_ABD"/>
</dbReference>
<proteinExistence type="predicted"/>
<evidence type="ECO:0000313" key="4">
    <source>
        <dbReference type="EMBL" id="JAT50984.1"/>
    </source>
</evidence>
<keyword evidence="2" id="KW-0812">Transmembrane</keyword>
<evidence type="ECO:0000256" key="2">
    <source>
        <dbReference type="SAM" id="Phobius"/>
    </source>
</evidence>
<feature type="transmembrane region" description="Helical" evidence="2">
    <location>
        <begin position="6"/>
        <end position="27"/>
    </location>
</feature>
<dbReference type="AlphaFoldDB" id="A0A1D1Y8Q9"/>
<dbReference type="InterPro" id="IPR039683">
    <property type="entry name" value="Lsm12-like"/>
</dbReference>
<evidence type="ECO:0000259" key="3">
    <source>
        <dbReference type="PROSITE" id="PS52001"/>
    </source>
</evidence>
<reference evidence="4" key="1">
    <citation type="submission" date="2015-07" db="EMBL/GenBank/DDBJ databases">
        <title>Transcriptome Assembly of Anthurium amnicola.</title>
        <authorList>
            <person name="Suzuki J."/>
        </authorList>
    </citation>
    <scope>NUCLEOTIDE SEQUENCE</scope>
</reference>
<dbReference type="SMART" id="SM00995">
    <property type="entry name" value="AD"/>
    <property type="match status" value="1"/>
</dbReference>
<gene>
    <name evidence="4" type="primary">LSM12_2</name>
    <name evidence="4" type="ORF">g.17265</name>
</gene>
<keyword evidence="2" id="KW-0472">Membrane</keyword>
<accession>A0A1D1Y8Q9</accession>
<name>A0A1D1Y8Q9_9ARAE</name>
<sequence length="294" mass="32729">PILRFYYQILAKITVIIIITFFHRSLIFNMQRAKSHTPTRTPSDNVSQRVGNINNQNNNSNNVTTTNNNVSNVDNRESQQQKGLEWALGLSIRVKTLNDDEYEGQIYAYDPKTNCVVLQTPSATTTPNSNGSQKYDFRILKISFLKEVVQIPDRKSSIDINSNFTTVTNSNANNNSANGQNTNNNIFSTFVPSVGCVPLDKIQAREIQAVKETQVALARIGVGVTQKAQDIFDALSKTLPCRWAKDSIVVLDEVMISPPYDIDDCKANASASGSLARVKKVLEGERKRLESGRK</sequence>
<dbReference type="Pfam" id="PF21166">
    <property type="entry name" value="LSM12_LSM"/>
    <property type="match status" value="1"/>
</dbReference>
<organism evidence="4">
    <name type="scientific">Anthurium amnicola</name>
    <dbReference type="NCBI Taxonomy" id="1678845"/>
    <lineage>
        <taxon>Eukaryota</taxon>
        <taxon>Viridiplantae</taxon>
        <taxon>Streptophyta</taxon>
        <taxon>Embryophyta</taxon>
        <taxon>Tracheophyta</taxon>
        <taxon>Spermatophyta</taxon>
        <taxon>Magnoliopsida</taxon>
        <taxon>Liliopsida</taxon>
        <taxon>Araceae</taxon>
        <taxon>Pothoideae</taxon>
        <taxon>Potheae</taxon>
        <taxon>Anthurium</taxon>
    </lineage>
</organism>
<dbReference type="InterPro" id="IPR047574">
    <property type="entry name" value="AD"/>
</dbReference>
<feature type="compositionally biased region" description="Polar residues" evidence="1">
    <location>
        <begin position="36"/>
        <end position="51"/>
    </location>
</feature>
<feature type="domain" description="AD" evidence="3">
    <location>
        <begin position="195"/>
        <end position="290"/>
    </location>
</feature>
<feature type="compositionally biased region" description="Low complexity" evidence="1">
    <location>
        <begin position="52"/>
        <end position="73"/>
    </location>
</feature>
<keyword evidence="2" id="KW-1133">Transmembrane helix</keyword>
<dbReference type="PROSITE" id="PS52001">
    <property type="entry name" value="AD"/>
    <property type="match status" value="1"/>
</dbReference>
<dbReference type="Pfam" id="PF09793">
    <property type="entry name" value="AD"/>
    <property type="match status" value="1"/>
</dbReference>
<dbReference type="InterPro" id="IPR048478">
    <property type="entry name" value="LSM12_LSM"/>
</dbReference>
<feature type="region of interest" description="Disordered" evidence="1">
    <location>
        <begin position="33"/>
        <end position="78"/>
    </location>
</feature>